<dbReference type="Proteomes" id="UP000655588">
    <property type="component" value="Unassembled WGS sequence"/>
</dbReference>
<evidence type="ECO:0000313" key="1">
    <source>
        <dbReference type="EMBL" id="KAF3420262.1"/>
    </source>
</evidence>
<reference evidence="1" key="1">
    <citation type="submission" date="2019-11" db="EMBL/GenBank/DDBJ databases">
        <title>The nuclear and mitochondrial genomes of Frieseomelitta varia - a highly eusocial stingless bee (Meliponini) with a permanently sterile worker caste.</title>
        <authorList>
            <person name="Freitas F.C.P."/>
            <person name="Lourenco A.P."/>
            <person name="Nunes F.M.F."/>
            <person name="Paschoal A.R."/>
            <person name="Abreu F.C.P."/>
            <person name="Barbin F.O."/>
            <person name="Bataglia L."/>
            <person name="Cardoso-Junior C.A.M."/>
            <person name="Cervoni M.S."/>
            <person name="Silva S.R."/>
            <person name="Dalarmi F."/>
            <person name="Del Lama M.A."/>
            <person name="Depintor T.S."/>
            <person name="Ferreira K.M."/>
            <person name="Goria P.S."/>
            <person name="Jaskot M.C."/>
            <person name="Lago D.C."/>
            <person name="Luna-Lucena D."/>
            <person name="Moda L.M."/>
            <person name="Nascimento L."/>
            <person name="Pedrino M."/>
            <person name="Rabico F.O."/>
            <person name="Sanches F.C."/>
            <person name="Santos D.E."/>
            <person name="Santos C.G."/>
            <person name="Vieira J."/>
            <person name="Lopes T.F."/>
            <person name="Barchuk A.R."/>
            <person name="Hartfelder K."/>
            <person name="Simoes Z.L.P."/>
            <person name="Bitondi M.M.G."/>
            <person name="Pinheiro D.G."/>
        </authorList>
    </citation>
    <scope>NUCLEOTIDE SEQUENCE</scope>
    <source>
        <strain evidence="1">USP_RPSP 00005682</strain>
        <tissue evidence="1">Whole individual</tissue>
    </source>
</reference>
<evidence type="ECO:0000313" key="2">
    <source>
        <dbReference type="Proteomes" id="UP000655588"/>
    </source>
</evidence>
<sequence length="64" mass="7118">MDIVATQVYEDYDSTPTQKVSYSTQQDNVQIGVLCIDSTTFPIKKGINQIGRHPNCCIVLDNPT</sequence>
<gene>
    <name evidence="1" type="ORF">E2986_11332</name>
</gene>
<dbReference type="AlphaFoldDB" id="A0A833RY79"/>
<dbReference type="EMBL" id="WNWW01000976">
    <property type="protein sequence ID" value="KAF3420262.1"/>
    <property type="molecule type" value="Genomic_DNA"/>
</dbReference>
<protein>
    <submittedName>
        <fullName evidence="1">Uncharacterized protein</fullName>
    </submittedName>
</protein>
<keyword evidence="2" id="KW-1185">Reference proteome</keyword>
<organism evidence="1 2">
    <name type="scientific">Frieseomelitta varia</name>
    <dbReference type="NCBI Taxonomy" id="561572"/>
    <lineage>
        <taxon>Eukaryota</taxon>
        <taxon>Metazoa</taxon>
        <taxon>Ecdysozoa</taxon>
        <taxon>Arthropoda</taxon>
        <taxon>Hexapoda</taxon>
        <taxon>Insecta</taxon>
        <taxon>Pterygota</taxon>
        <taxon>Neoptera</taxon>
        <taxon>Endopterygota</taxon>
        <taxon>Hymenoptera</taxon>
        <taxon>Apocrita</taxon>
        <taxon>Aculeata</taxon>
        <taxon>Apoidea</taxon>
        <taxon>Anthophila</taxon>
        <taxon>Apidae</taxon>
        <taxon>Frieseomelitta</taxon>
    </lineage>
</organism>
<proteinExistence type="predicted"/>
<accession>A0A833RY79</accession>
<name>A0A833RY79_9HYME</name>
<comment type="caution">
    <text evidence="1">The sequence shown here is derived from an EMBL/GenBank/DDBJ whole genome shotgun (WGS) entry which is preliminary data.</text>
</comment>